<sequence length="202" mass="23735">MFNFFVSLLMNVDMPLTKLLSQRIVLRPHLLRLMCNCRAMARESAQNMAVLDLPLVYPRSLFHIPYSCTTRTSFSIHQQHVRHLTPHTYSPKFCLPSSFNGEDFKYRMGMLYNILELEVCSLWLWIHNVLTAILTNYPSVILQLWIHNVLTAILTNYNTAQLQYRPITLQLYYSYGYTIPSVILQLWIHNVLTAILTNYYIT</sequence>
<dbReference type="EMBL" id="JASPKZ010008855">
    <property type="protein sequence ID" value="KAJ9578911.1"/>
    <property type="molecule type" value="Genomic_DNA"/>
</dbReference>
<evidence type="ECO:0000313" key="2">
    <source>
        <dbReference type="Proteomes" id="UP001233999"/>
    </source>
</evidence>
<reference evidence="1" key="1">
    <citation type="journal article" date="2023" name="IScience">
        <title>Live-bearing cockroach genome reveals convergent evolutionary mechanisms linked to viviparity in insects and beyond.</title>
        <authorList>
            <person name="Fouks B."/>
            <person name="Harrison M.C."/>
            <person name="Mikhailova A.A."/>
            <person name="Marchal E."/>
            <person name="English S."/>
            <person name="Carruthers M."/>
            <person name="Jennings E.C."/>
            <person name="Chiamaka E.L."/>
            <person name="Frigard R.A."/>
            <person name="Pippel M."/>
            <person name="Attardo G.M."/>
            <person name="Benoit J.B."/>
            <person name="Bornberg-Bauer E."/>
            <person name="Tobe S.S."/>
        </authorList>
    </citation>
    <scope>NUCLEOTIDE SEQUENCE</scope>
    <source>
        <strain evidence="1">Stay&amp;Tobe</strain>
    </source>
</reference>
<feature type="non-terminal residue" evidence="1">
    <location>
        <position position="202"/>
    </location>
</feature>
<dbReference type="AlphaFoldDB" id="A0AAD7ZEI9"/>
<evidence type="ECO:0000313" key="1">
    <source>
        <dbReference type="EMBL" id="KAJ9578911.1"/>
    </source>
</evidence>
<gene>
    <name evidence="1" type="ORF">L9F63_004868</name>
</gene>
<proteinExistence type="predicted"/>
<accession>A0AAD7ZEI9</accession>
<keyword evidence="2" id="KW-1185">Reference proteome</keyword>
<name>A0AAD7ZEI9_DIPPU</name>
<reference evidence="1" key="2">
    <citation type="submission" date="2023-05" db="EMBL/GenBank/DDBJ databases">
        <authorList>
            <person name="Fouks B."/>
        </authorList>
    </citation>
    <scope>NUCLEOTIDE SEQUENCE</scope>
    <source>
        <strain evidence="1">Stay&amp;Tobe</strain>
        <tissue evidence="1">Testes</tissue>
    </source>
</reference>
<protein>
    <submittedName>
        <fullName evidence="1">Uncharacterized protein</fullName>
    </submittedName>
</protein>
<organism evidence="1 2">
    <name type="scientific">Diploptera punctata</name>
    <name type="common">Pacific beetle cockroach</name>
    <dbReference type="NCBI Taxonomy" id="6984"/>
    <lineage>
        <taxon>Eukaryota</taxon>
        <taxon>Metazoa</taxon>
        <taxon>Ecdysozoa</taxon>
        <taxon>Arthropoda</taxon>
        <taxon>Hexapoda</taxon>
        <taxon>Insecta</taxon>
        <taxon>Pterygota</taxon>
        <taxon>Neoptera</taxon>
        <taxon>Polyneoptera</taxon>
        <taxon>Dictyoptera</taxon>
        <taxon>Blattodea</taxon>
        <taxon>Blaberoidea</taxon>
        <taxon>Blaberidae</taxon>
        <taxon>Diplopterinae</taxon>
        <taxon>Diploptera</taxon>
    </lineage>
</organism>
<dbReference type="Proteomes" id="UP001233999">
    <property type="component" value="Unassembled WGS sequence"/>
</dbReference>
<feature type="non-terminal residue" evidence="1">
    <location>
        <position position="1"/>
    </location>
</feature>
<comment type="caution">
    <text evidence="1">The sequence shown here is derived from an EMBL/GenBank/DDBJ whole genome shotgun (WGS) entry which is preliminary data.</text>
</comment>